<dbReference type="PANTHER" id="PTHR30399:SF1">
    <property type="entry name" value="UTP PYROPHOSPHATASE"/>
    <property type="match status" value="1"/>
</dbReference>
<sequence>MDNPADLCHAVAVSALEAAREVDGETVVVRRSARRRKTVSAFREDGCTVVSIPSRFSRAEEEHWVRRMLARLAASEGRRCPDADALTARAQELAARYLDERAAPTTVTWVSNQGSRWGSCTPASGTIRISDRVQGMPGWVLDYVLLHELAHLIEPGHDENFWALVKRYPQTERARGFLLGVIHADQG</sequence>
<dbReference type="PANTHER" id="PTHR30399">
    <property type="entry name" value="UNCHARACTERIZED PROTEIN YGJP"/>
    <property type="match status" value="1"/>
</dbReference>
<dbReference type="EMBL" id="FNTX01000001">
    <property type="protein sequence ID" value="SED70890.1"/>
    <property type="molecule type" value="Genomic_DNA"/>
</dbReference>
<dbReference type="STRING" id="648782.SAMN04488554_0490"/>
<dbReference type="AlphaFoldDB" id="A0A1H5CWG9"/>
<organism evidence="2 3">
    <name type="scientific">Ruania alba</name>
    <dbReference type="NCBI Taxonomy" id="648782"/>
    <lineage>
        <taxon>Bacteria</taxon>
        <taxon>Bacillati</taxon>
        <taxon>Actinomycetota</taxon>
        <taxon>Actinomycetes</taxon>
        <taxon>Micrococcales</taxon>
        <taxon>Ruaniaceae</taxon>
        <taxon>Ruania</taxon>
    </lineage>
</organism>
<dbReference type="Pfam" id="PF01863">
    <property type="entry name" value="YgjP-like"/>
    <property type="match status" value="1"/>
</dbReference>
<dbReference type="CDD" id="cd07344">
    <property type="entry name" value="M48_yhfN_like"/>
    <property type="match status" value="1"/>
</dbReference>
<evidence type="ECO:0000313" key="3">
    <source>
        <dbReference type="Proteomes" id="UP000199220"/>
    </source>
</evidence>
<evidence type="ECO:0000259" key="1">
    <source>
        <dbReference type="Pfam" id="PF01863"/>
    </source>
</evidence>
<reference evidence="3" key="1">
    <citation type="submission" date="2016-10" db="EMBL/GenBank/DDBJ databases">
        <authorList>
            <person name="Varghese N."/>
            <person name="Submissions S."/>
        </authorList>
    </citation>
    <scope>NUCLEOTIDE SEQUENCE [LARGE SCALE GENOMIC DNA]</scope>
    <source>
        <strain evidence="3">DSM 21368</strain>
    </source>
</reference>
<accession>A0A1H5CWG9</accession>
<proteinExistence type="predicted"/>
<dbReference type="InterPro" id="IPR002725">
    <property type="entry name" value="YgjP-like_metallopeptidase"/>
</dbReference>
<dbReference type="OrthoDB" id="9811177at2"/>
<dbReference type="InterPro" id="IPR053136">
    <property type="entry name" value="UTP_pyrophosphatase-like"/>
</dbReference>
<keyword evidence="3" id="KW-1185">Reference proteome</keyword>
<evidence type="ECO:0000313" key="2">
    <source>
        <dbReference type="EMBL" id="SED70890.1"/>
    </source>
</evidence>
<dbReference type="Gene3D" id="3.30.2010.10">
    <property type="entry name" value="Metalloproteases ('zincins'), catalytic domain"/>
    <property type="match status" value="1"/>
</dbReference>
<dbReference type="Proteomes" id="UP000199220">
    <property type="component" value="Unassembled WGS sequence"/>
</dbReference>
<name>A0A1H5CWG9_9MICO</name>
<feature type="domain" description="YgjP-like metallopeptidase" evidence="1">
    <location>
        <begin position="91"/>
        <end position="174"/>
    </location>
</feature>
<protein>
    <recommendedName>
        <fullName evidence="1">YgjP-like metallopeptidase domain-containing protein</fullName>
    </recommendedName>
</protein>
<gene>
    <name evidence="2" type="ORF">SAMN04488554_0490</name>
</gene>